<reference evidence="3" key="1">
    <citation type="submission" date="2023-07" db="EMBL/GenBank/DDBJ databases">
        <title>draft genome sequence of fig (Ficus carica).</title>
        <authorList>
            <person name="Takahashi T."/>
            <person name="Nishimura K."/>
        </authorList>
    </citation>
    <scope>NUCLEOTIDE SEQUENCE</scope>
</reference>
<feature type="region of interest" description="Disordered" evidence="2">
    <location>
        <begin position="248"/>
        <end position="289"/>
    </location>
</feature>
<dbReference type="AlphaFoldDB" id="A0AA88ADS8"/>
<feature type="compositionally biased region" description="Polar residues" evidence="2">
    <location>
        <begin position="790"/>
        <end position="804"/>
    </location>
</feature>
<dbReference type="GO" id="GO:0015031">
    <property type="term" value="P:protein transport"/>
    <property type="evidence" value="ECO:0007669"/>
    <property type="project" value="InterPro"/>
</dbReference>
<evidence type="ECO:0000256" key="1">
    <source>
        <dbReference type="ARBA" id="ARBA00005536"/>
    </source>
</evidence>
<evidence type="ECO:0000256" key="2">
    <source>
        <dbReference type="SAM" id="MobiDB-lite"/>
    </source>
</evidence>
<feature type="compositionally biased region" description="Basic and acidic residues" evidence="2">
    <location>
        <begin position="458"/>
        <end position="467"/>
    </location>
</feature>
<feature type="compositionally biased region" description="Polar residues" evidence="2">
    <location>
        <begin position="921"/>
        <end position="932"/>
    </location>
</feature>
<feature type="compositionally biased region" description="Basic and acidic residues" evidence="2">
    <location>
        <begin position="439"/>
        <end position="450"/>
    </location>
</feature>
<dbReference type="FunFam" id="1.20.1260.60:FF:000003">
    <property type="entry name" value="IST1-like protein isoform A"/>
    <property type="match status" value="1"/>
</dbReference>
<feature type="compositionally biased region" description="Basic and acidic residues" evidence="2">
    <location>
        <begin position="749"/>
        <end position="759"/>
    </location>
</feature>
<sequence length="1153" mass="128670">MLHRSFKPAKCKTALKLAVSRIKLLNNKREAQVKQMKRELAQLLESGQVQTARIRVEHVIREEKTMTAYNLIEIYCELIAARLPIIESQKNCPIDLKEAITSVVFASPRCADVPELMDIKKHLTAKYGKEFITTAIELRPDCGVNRMLVEKLSAKAPDGPTKLKILTAIAEEHNVKWDPNLFSVNDYTPPQDLLNGPSTFETMNKIHNEAPPVPAQPIHDDKGPPNVQAPSRHDEKQDVFVNFNEHNMRTSSGSQNFASTGDATNKATTSPSFHPESRSSGNGTEQVEYKQSFHGNENAFPSGGQNWNMEFKDATSAAQAAAESAERASMAARAAAELSRQYSSESQKSSRHVPKDERPQFYANSKLQRDHAAKDAENNVLHGRNFGIREERIVDKESGAAERFVRDAFRNDDRYNKGSSFKSSTTSIDDVRLVNNRPAVDRNSQRKSSEYDNSDFLDEVHKKKQSSDSDSTSVVKKLDSMKSEETAYFDEKVTRKQSSGISCHSHSSSFGDDQEDIPRKNDNVAHYADMKTERQSSRVSSRSHSSDSGDVQGDIFKRTVFTEDTSVHDERSTFRNTSNINSYENTAVFDDYGSDADNDILVAGNYKEQETSFKFSSPGKESSKDLFADSTVWSPRRNTDERLGKYTLQSHESVFSEIQEGSSLPDDMPPVAFDDYNCPSSDNEEDFHTSKLTGSKDLHKFPSEKNVNSRSSEPMQSEEHISEASSFSEDRNVGSCRNPWLGTSTVDLQPKEVLRDRRPGIKSSSMSREKFGYTDLPSDQPPSVLMKSGLGSSAKDTPELPNSTKDTELVEESTSEISKELNFGTLTGGLRNKGNRRAPYMRKPSENSHTVKQASEETSSENDQSSSSSTVRSSIGFRAGYQEADSEKSSTTLDKKISLTTVTQHVDSDDDHLVEERRQETSISKQPYNQKLGSELNKKSSSRASRTYFDSDNSDSEEELPKLTSTSNARPGAGFSRRTKVSTSNSGRTYSKTTLSSLESRTPNYRAESKSSSSSSNVRETLPKPETKRSNHVGNRERRRLVEQDSPKPMPSSSSNVGETLQKPEAKRSDHAGNRERHRLVEQDSPKPMPESRRSSRMESSKLSAKEQTSNASNPPVVTRETSSKDSAIHVHPKLPDSDAFTAFFQSLRQGRE</sequence>
<proteinExistence type="inferred from homology"/>
<comment type="caution">
    <text evidence="3">The sequence shown here is derived from an EMBL/GenBank/DDBJ whole genome shotgun (WGS) entry which is preliminary data.</text>
</comment>
<dbReference type="Gene3D" id="1.20.1260.60">
    <property type="entry name" value="Vacuolar protein sorting-associated protein Ist1"/>
    <property type="match status" value="1"/>
</dbReference>
<accession>A0AA88ADS8</accession>
<feature type="region of interest" description="Disordered" evidence="2">
    <location>
        <begin position="432"/>
        <end position="519"/>
    </location>
</feature>
<protein>
    <recommendedName>
        <fullName evidence="5">Regulator of Vps4 activity in the MVB pathway protein</fullName>
    </recommendedName>
</protein>
<feature type="compositionally biased region" description="Basic and acidic residues" evidence="2">
    <location>
        <begin position="1021"/>
        <end position="1046"/>
    </location>
</feature>
<feature type="compositionally biased region" description="Polar residues" evidence="2">
    <location>
        <begin position="981"/>
        <end position="1003"/>
    </location>
</feature>
<organism evidence="3 4">
    <name type="scientific">Ficus carica</name>
    <name type="common">Common fig</name>
    <dbReference type="NCBI Taxonomy" id="3494"/>
    <lineage>
        <taxon>Eukaryota</taxon>
        <taxon>Viridiplantae</taxon>
        <taxon>Streptophyta</taxon>
        <taxon>Embryophyta</taxon>
        <taxon>Tracheophyta</taxon>
        <taxon>Spermatophyta</taxon>
        <taxon>Magnoliopsida</taxon>
        <taxon>eudicotyledons</taxon>
        <taxon>Gunneridae</taxon>
        <taxon>Pentapetalae</taxon>
        <taxon>rosids</taxon>
        <taxon>fabids</taxon>
        <taxon>Rosales</taxon>
        <taxon>Moraceae</taxon>
        <taxon>Ficeae</taxon>
        <taxon>Ficus</taxon>
    </lineage>
</organism>
<feature type="compositionally biased region" description="Basic and acidic residues" evidence="2">
    <location>
        <begin position="885"/>
        <end position="897"/>
    </location>
</feature>
<feature type="compositionally biased region" description="Polar residues" evidence="2">
    <location>
        <begin position="249"/>
        <end position="285"/>
    </location>
</feature>
<dbReference type="PANTHER" id="PTHR12161">
    <property type="entry name" value="IST1 FAMILY MEMBER"/>
    <property type="match status" value="1"/>
</dbReference>
<dbReference type="Pfam" id="PF03398">
    <property type="entry name" value="Ist1"/>
    <property type="match status" value="1"/>
</dbReference>
<feature type="region of interest" description="Disordered" evidence="2">
    <location>
        <begin position="336"/>
        <end position="378"/>
    </location>
</feature>
<feature type="compositionally biased region" description="Basic and acidic residues" evidence="2">
    <location>
        <begin position="476"/>
        <end position="494"/>
    </location>
</feature>
<dbReference type="InterPro" id="IPR005061">
    <property type="entry name" value="Ist1"/>
</dbReference>
<evidence type="ECO:0000313" key="3">
    <source>
        <dbReference type="EMBL" id="GMN50704.1"/>
    </source>
</evidence>
<feature type="compositionally biased region" description="Basic and acidic residues" evidence="2">
    <location>
        <begin position="1122"/>
        <end position="1137"/>
    </location>
</feature>
<evidence type="ECO:0008006" key="5">
    <source>
        <dbReference type="Google" id="ProtNLM"/>
    </source>
</evidence>
<feature type="compositionally biased region" description="Basic and acidic residues" evidence="2">
    <location>
        <begin position="1062"/>
        <end position="1100"/>
    </location>
</feature>
<feature type="compositionally biased region" description="Low complexity" evidence="2">
    <location>
        <begin position="336"/>
        <end position="347"/>
    </location>
</feature>
<dbReference type="PANTHER" id="PTHR12161:SF13">
    <property type="entry name" value="REGULATOR OF VPS4 ACTIVITY IN THE MVB PATHWAY PROTEIN"/>
    <property type="match status" value="1"/>
</dbReference>
<feature type="compositionally biased region" description="Polar residues" evidence="2">
    <location>
        <begin position="705"/>
        <end position="715"/>
    </location>
</feature>
<feature type="compositionally biased region" description="Basic and acidic residues" evidence="2">
    <location>
        <begin position="367"/>
        <end position="377"/>
    </location>
</feature>
<keyword evidence="4" id="KW-1185">Reference proteome</keyword>
<dbReference type="Proteomes" id="UP001187192">
    <property type="component" value="Unassembled WGS sequence"/>
</dbReference>
<feature type="region of interest" description="Disordered" evidence="2">
    <location>
        <begin position="659"/>
        <end position="1139"/>
    </location>
</feature>
<dbReference type="InterPro" id="IPR042277">
    <property type="entry name" value="IST1-like"/>
</dbReference>
<feature type="compositionally biased region" description="Basic and acidic residues" evidence="2">
    <location>
        <begin position="686"/>
        <end position="703"/>
    </location>
</feature>
<feature type="compositionally biased region" description="Polar residues" evidence="2">
    <location>
        <begin position="1106"/>
        <end position="1116"/>
    </location>
</feature>
<gene>
    <name evidence="3" type="ORF">TIFTF001_019850</name>
</gene>
<evidence type="ECO:0000313" key="4">
    <source>
        <dbReference type="Proteomes" id="UP001187192"/>
    </source>
</evidence>
<feature type="compositionally biased region" description="Low complexity" evidence="2">
    <location>
        <begin position="498"/>
        <end position="509"/>
    </location>
</feature>
<feature type="compositionally biased region" description="Low complexity" evidence="2">
    <location>
        <begin position="537"/>
        <end position="548"/>
    </location>
</feature>
<name>A0AA88ADS8_FICCA</name>
<feature type="region of interest" description="Disordered" evidence="2">
    <location>
        <begin position="531"/>
        <end position="552"/>
    </location>
</feature>
<dbReference type="EMBL" id="BTGU01000034">
    <property type="protein sequence ID" value="GMN50704.1"/>
    <property type="molecule type" value="Genomic_DNA"/>
</dbReference>
<feature type="compositionally biased region" description="Polar residues" evidence="2">
    <location>
        <begin position="942"/>
        <end position="951"/>
    </location>
</feature>
<comment type="similarity">
    <text evidence="1">Belongs to the IST1 family.</text>
</comment>
<feature type="compositionally biased region" description="Basic and acidic residues" evidence="2">
    <location>
        <begin position="717"/>
        <end position="732"/>
    </location>
</feature>
<feature type="compositionally biased region" description="Low complexity" evidence="2">
    <location>
        <begin position="861"/>
        <end position="874"/>
    </location>
</feature>